<dbReference type="EMBL" id="LSDL01000004">
    <property type="protein sequence ID" value="KXB81970.1"/>
    <property type="molecule type" value="Genomic_DNA"/>
</dbReference>
<keyword evidence="1" id="KW-0812">Transmembrane</keyword>
<gene>
    <name evidence="2" type="ORF">HMPREF1860_00065</name>
</gene>
<keyword evidence="1" id="KW-0472">Membrane</keyword>
<protein>
    <submittedName>
        <fullName evidence="2">Uncharacterized protein</fullName>
    </submittedName>
</protein>
<keyword evidence="1" id="KW-1133">Transmembrane helix</keyword>
<reference evidence="2 3" key="1">
    <citation type="submission" date="2016-01" db="EMBL/GenBank/DDBJ databases">
        <authorList>
            <person name="Oliw E.H."/>
        </authorList>
    </citation>
    <scope>NUCLEOTIDE SEQUENCE [LARGE SCALE GENOMIC DNA]</scope>
    <source>
        <strain evidence="2 3">DNF00307</strain>
    </source>
</reference>
<dbReference type="PATRIC" id="fig|419005.5.peg.67"/>
<name>A0A134BPU5_9BACT</name>
<dbReference type="AlphaFoldDB" id="A0A134BPU5"/>
<dbReference type="STRING" id="419005.HMPREF1860_00065"/>
<accession>A0A134BPU5</accession>
<sequence length="40" mass="4805">MQRYINSLEAAIPKNNDKYDDIFYMVIFAINKYLLLSLYV</sequence>
<evidence type="ECO:0000313" key="2">
    <source>
        <dbReference type="EMBL" id="KXB81970.1"/>
    </source>
</evidence>
<evidence type="ECO:0000313" key="3">
    <source>
        <dbReference type="Proteomes" id="UP000070531"/>
    </source>
</evidence>
<organism evidence="2">
    <name type="scientific">Prevotella amnii</name>
    <dbReference type="NCBI Taxonomy" id="419005"/>
    <lineage>
        <taxon>Bacteria</taxon>
        <taxon>Pseudomonadati</taxon>
        <taxon>Bacteroidota</taxon>
        <taxon>Bacteroidia</taxon>
        <taxon>Bacteroidales</taxon>
        <taxon>Prevotellaceae</taxon>
        <taxon>Prevotella</taxon>
    </lineage>
</organism>
<dbReference type="Proteomes" id="UP000070531">
    <property type="component" value="Unassembled WGS sequence"/>
</dbReference>
<feature type="transmembrane region" description="Helical" evidence="1">
    <location>
        <begin position="21"/>
        <end position="39"/>
    </location>
</feature>
<evidence type="ECO:0000256" key="1">
    <source>
        <dbReference type="SAM" id="Phobius"/>
    </source>
</evidence>
<proteinExistence type="predicted"/>
<comment type="caution">
    <text evidence="2">The sequence shown here is derived from an EMBL/GenBank/DDBJ whole genome shotgun (WGS) entry which is preliminary data.</text>
</comment>